<dbReference type="Pfam" id="PF13884">
    <property type="entry name" value="Peptidase_S74"/>
    <property type="match status" value="1"/>
</dbReference>
<dbReference type="AlphaFoldDB" id="A0A0F9U900"/>
<dbReference type="EMBL" id="LAZR01000131">
    <property type="protein sequence ID" value="KKN88084.1"/>
    <property type="molecule type" value="Genomic_DNA"/>
</dbReference>
<organism evidence="2">
    <name type="scientific">marine sediment metagenome</name>
    <dbReference type="NCBI Taxonomy" id="412755"/>
    <lineage>
        <taxon>unclassified sequences</taxon>
        <taxon>metagenomes</taxon>
        <taxon>ecological metagenomes</taxon>
    </lineage>
</organism>
<accession>A0A0F9U900</accession>
<name>A0A0F9U900_9ZZZZ</name>
<proteinExistence type="predicted"/>
<sequence>MSQGFAQQFGVSFDAGALTGATLAANVVNSSLENLGTLIGLFFESGAVIDWDAADITLTHSAGRLAMSGGTLELNYTADANDIHAVELNVDVAGFGDVNAFHIAYKTGAISTGEDEAVILLSVDESLAAGGDITGFEMLSTAGSAAVHAIGAGVGVAPIKHQSGVFGNMDSALVNAVDRLAEFTSTGSDIQMFVADNDTVTIGDAAKFQELEFLLAIVASGAGIAPVFEFSTGVGTWASFSPTDGTAGMRDSGVIAWEDSDIPGWVVGTGGEYLIRITRTRNTLSTPPTEDLVQISAVTEFSWDKDGNVSINNLTLAASKRLYLDGGDNTYFQEVADNQINVVADGTAVMAWKPTEAIFGGGIDVKIAATKKLYLDGGGDSYIHEDTTNRILIVAGGTPTAYFTGRDVYLTPTGKLYLDGGGNTYIFEQAGDVLQCVSGGSGGVKLTSGATSWASVSDERIKTIIEPISDALAGVNRLRSVIGRFKDDDISRRRSFLIAQDVQKVLPEAVTEGEDGILNLSYTDVIPLLVAAINELKVKVEDLKLDKAA</sequence>
<comment type="caution">
    <text evidence="2">The sequence shown here is derived from an EMBL/GenBank/DDBJ whole genome shotgun (WGS) entry which is preliminary data.</text>
</comment>
<feature type="domain" description="Peptidase S74" evidence="1">
    <location>
        <begin position="457"/>
        <end position="547"/>
    </location>
</feature>
<evidence type="ECO:0000313" key="2">
    <source>
        <dbReference type="EMBL" id="KKN88084.1"/>
    </source>
</evidence>
<dbReference type="PROSITE" id="PS51688">
    <property type="entry name" value="ICA"/>
    <property type="match status" value="1"/>
</dbReference>
<reference evidence="2" key="1">
    <citation type="journal article" date="2015" name="Nature">
        <title>Complex archaea that bridge the gap between prokaryotes and eukaryotes.</title>
        <authorList>
            <person name="Spang A."/>
            <person name="Saw J.H."/>
            <person name="Jorgensen S.L."/>
            <person name="Zaremba-Niedzwiedzka K."/>
            <person name="Martijn J."/>
            <person name="Lind A.E."/>
            <person name="van Eijk R."/>
            <person name="Schleper C."/>
            <person name="Guy L."/>
            <person name="Ettema T.J."/>
        </authorList>
    </citation>
    <scope>NUCLEOTIDE SEQUENCE</scope>
</reference>
<evidence type="ECO:0000259" key="1">
    <source>
        <dbReference type="PROSITE" id="PS51688"/>
    </source>
</evidence>
<gene>
    <name evidence="2" type="ORF">LCGC14_0251560</name>
</gene>
<protein>
    <recommendedName>
        <fullName evidence="1">Peptidase S74 domain-containing protein</fullName>
    </recommendedName>
</protein>
<dbReference type="InterPro" id="IPR030392">
    <property type="entry name" value="S74_ICA"/>
</dbReference>